<gene>
    <name evidence="3" type="ORF">ADEAN_000925200</name>
</gene>
<feature type="compositionally biased region" description="Polar residues" evidence="2">
    <location>
        <begin position="192"/>
        <end position="205"/>
    </location>
</feature>
<evidence type="ECO:0000256" key="2">
    <source>
        <dbReference type="SAM" id="MobiDB-lite"/>
    </source>
</evidence>
<dbReference type="EMBL" id="LR877166">
    <property type="protein sequence ID" value="CAD2221717.1"/>
    <property type="molecule type" value="Genomic_DNA"/>
</dbReference>
<evidence type="ECO:0000313" key="3">
    <source>
        <dbReference type="EMBL" id="CAD2221717.1"/>
    </source>
</evidence>
<dbReference type="Proteomes" id="UP000515908">
    <property type="component" value="Chromosome 22"/>
</dbReference>
<protein>
    <submittedName>
        <fullName evidence="3">Uncharacterized protein</fullName>
    </submittedName>
</protein>
<feature type="coiled-coil region" evidence="1">
    <location>
        <begin position="337"/>
        <end position="426"/>
    </location>
</feature>
<proteinExistence type="predicted"/>
<reference evidence="3 4" key="1">
    <citation type="submission" date="2020-08" db="EMBL/GenBank/DDBJ databases">
        <authorList>
            <person name="Newling K."/>
            <person name="Davey J."/>
            <person name="Forrester S."/>
        </authorList>
    </citation>
    <scope>NUCLEOTIDE SEQUENCE [LARGE SCALE GENOMIC DNA]</scope>
    <source>
        <strain evidence="4">Crithidia deanei Carvalho (ATCC PRA-265)</strain>
    </source>
</reference>
<organism evidence="3 4">
    <name type="scientific">Angomonas deanei</name>
    <dbReference type="NCBI Taxonomy" id="59799"/>
    <lineage>
        <taxon>Eukaryota</taxon>
        <taxon>Discoba</taxon>
        <taxon>Euglenozoa</taxon>
        <taxon>Kinetoplastea</taxon>
        <taxon>Metakinetoplastina</taxon>
        <taxon>Trypanosomatida</taxon>
        <taxon>Trypanosomatidae</taxon>
        <taxon>Strigomonadinae</taxon>
        <taxon>Angomonas</taxon>
    </lineage>
</organism>
<feature type="compositionally biased region" description="Polar residues" evidence="2">
    <location>
        <begin position="68"/>
        <end position="91"/>
    </location>
</feature>
<dbReference type="AlphaFoldDB" id="A0A7G2CRE0"/>
<sequence length="677" mass="78015">MHKLIIENQRLQILLEKEKKKPVPVYLGNAPPQHHKVSEEAVSSPFHSLNLTKDVVSPMRSGDYDDTTLPQNNNMNHNNISPVKGNDNNDTLPMREQSKRSASPYQRTRVPPGEQDSNNHNHANTHSSSTLPTPSLDRSSSDHNNHHHHNESEGSSHPSKRPQDSPSPSHGRSLPTPSSSSGSPPTYAQGASPYSGSSLPASQEQGYYFPPRQSASSNTTTNQPPPHHRHLENSSSLALTSTSSSVPYLYQLPRNPAEALREEVKLLTALKKLTQEKLELENRVRLMERLSEKDISQREMRLLSFSQENEKLRREGLHWQDRAHTAESHVLVLQDQLLDYKSKFEELQVELEHTRERMSSTQEEAHFIASLSSQALHKRHTEELAKLKEDHTAAEEMWNNSYQLLQQEMENNRNKYESEISGLTAAQTELEASYHTLQRAHDTIKNETEVEKRENTLNINYLHDKISRQKEIIEKLCKERNQLQEAAEHLSSQLHLHDNPHNNPNNAEMEWENMQTRYNEALEKIERLTLERDALHVRCTAAEEDGEQQENYYKQELKTLSQTIFCLQEEHRKQSEKQMKLYDKLRIKYESVKLKLTTVLKKDTYHYGNNNNENKNKETESHPILNHSEASNISENQTNNNNNNENENNNNNYQLDALQVLKQSTEILSRLSHSINK</sequence>
<feature type="region of interest" description="Disordered" evidence="2">
    <location>
        <begin position="54"/>
        <end position="239"/>
    </location>
</feature>
<dbReference type="VEuPathDB" id="TriTrypDB:ADEAN_000925200"/>
<feature type="compositionally biased region" description="Low complexity" evidence="2">
    <location>
        <begin position="118"/>
        <end position="138"/>
    </location>
</feature>
<keyword evidence="4" id="KW-1185">Reference proteome</keyword>
<feature type="compositionally biased region" description="Polar residues" evidence="2">
    <location>
        <begin position="213"/>
        <end position="222"/>
    </location>
</feature>
<keyword evidence="1" id="KW-0175">Coiled coil</keyword>
<feature type="compositionally biased region" description="Basic and acidic residues" evidence="2">
    <location>
        <begin position="139"/>
        <end position="154"/>
    </location>
</feature>
<feature type="coiled-coil region" evidence="1">
    <location>
        <begin position="466"/>
        <end position="545"/>
    </location>
</feature>
<evidence type="ECO:0000313" key="4">
    <source>
        <dbReference type="Proteomes" id="UP000515908"/>
    </source>
</evidence>
<feature type="compositionally biased region" description="Low complexity" evidence="2">
    <location>
        <begin position="173"/>
        <end position="185"/>
    </location>
</feature>
<accession>A0A7G2CRE0</accession>
<feature type="coiled-coil region" evidence="1">
    <location>
        <begin position="257"/>
        <end position="290"/>
    </location>
</feature>
<evidence type="ECO:0000256" key="1">
    <source>
        <dbReference type="SAM" id="Coils"/>
    </source>
</evidence>
<name>A0A7G2CRE0_9TRYP</name>